<dbReference type="EMBL" id="JBFOLK010000005">
    <property type="protein sequence ID" value="KAL2512997.1"/>
    <property type="molecule type" value="Genomic_DNA"/>
</dbReference>
<keyword evidence="1" id="KW-0175">Coiled coil</keyword>
<sequence>MVAEKDKLLADANEEIERVKVDYVDAEARVVVVYQDGFKDTSEYKDFAHHFMTASGEQLVEKIAESYPEWDISFLRHPPNKVCSTAKPRDMCEAQTLLLTTGEGP</sequence>
<comment type="caution">
    <text evidence="2">The sequence shown here is derived from an EMBL/GenBank/DDBJ whole genome shotgun (WGS) entry which is preliminary data.</text>
</comment>
<name>A0ABD1TJT6_9LAMI</name>
<evidence type="ECO:0000313" key="3">
    <source>
        <dbReference type="Proteomes" id="UP001604336"/>
    </source>
</evidence>
<evidence type="ECO:0000313" key="2">
    <source>
        <dbReference type="EMBL" id="KAL2512997.1"/>
    </source>
</evidence>
<dbReference type="Proteomes" id="UP001604336">
    <property type="component" value="Unassembled WGS sequence"/>
</dbReference>
<protein>
    <submittedName>
        <fullName evidence="2">Uncharacterized protein</fullName>
    </submittedName>
</protein>
<dbReference type="AlphaFoldDB" id="A0ABD1TJT6"/>
<feature type="coiled-coil region" evidence="1">
    <location>
        <begin position="2"/>
        <end position="29"/>
    </location>
</feature>
<reference evidence="3" key="1">
    <citation type="submission" date="2024-07" db="EMBL/GenBank/DDBJ databases">
        <title>Two chromosome-level genome assemblies of Korean endemic species Abeliophyllum distichum and Forsythia ovata (Oleaceae).</title>
        <authorList>
            <person name="Jang H."/>
        </authorList>
    </citation>
    <scope>NUCLEOTIDE SEQUENCE [LARGE SCALE GENOMIC DNA]</scope>
</reference>
<gene>
    <name evidence="2" type="ORF">Adt_18597</name>
</gene>
<keyword evidence="3" id="KW-1185">Reference proteome</keyword>
<proteinExistence type="predicted"/>
<evidence type="ECO:0000256" key="1">
    <source>
        <dbReference type="SAM" id="Coils"/>
    </source>
</evidence>
<accession>A0ABD1TJT6</accession>
<organism evidence="2 3">
    <name type="scientific">Abeliophyllum distichum</name>
    <dbReference type="NCBI Taxonomy" id="126358"/>
    <lineage>
        <taxon>Eukaryota</taxon>
        <taxon>Viridiplantae</taxon>
        <taxon>Streptophyta</taxon>
        <taxon>Embryophyta</taxon>
        <taxon>Tracheophyta</taxon>
        <taxon>Spermatophyta</taxon>
        <taxon>Magnoliopsida</taxon>
        <taxon>eudicotyledons</taxon>
        <taxon>Gunneridae</taxon>
        <taxon>Pentapetalae</taxon>
        <taxon>asterids</taxon>
        <taxon>lamiids</taxon>
        <taxon>Lamiales</taxon>
        <taxon>Oleaceae</taxon>
        <taxon>Forsythieae</taxon>
        <taxon>Abeliophyllum</taxon>
    </lineage>
</organism>